<gene>
    <name evidence="2" type="ORF">M747DRAFT_328502</name>
</gene>
<proteinExistence type="predicted"/>
<organism evidence="2 3">
    <name type="scientific">Aspergillus niger ATCC 13496</name>
    <dbReference type="NCBI Taxonomy" id="1353008"/>
    <lineage>
        <taxon>Eukaryota</taxon>
        <taxon>Fungi</taxon>
        <taxon>Dikarya</taxon>
        <taxon>Ascomycota</taxon>
        <taxon>Pezizomycotina</taxon>
        <taxon>Eurotiomycetes</taxon>
        <taxon>Eurotiomycetidae</taxon>
        <taxon>Eurotiales</taxon>
        <taxon>Aspergillaceae</taxon>
        <taxon>Aspergillus</taxon>
        <taxon>Aspergillus subgen. Circumdati</taxon>
    </lineage>
</organism>
<evidence type="ECO:0000313" key="3">
    <source>
        <dbReference type="Proteomes" id="UP000253845"/>
    </source>
</evidence>
<dbReference type="AlphaFoldDB" id="A0A370CAT0"/>
<name>A0A370CAT0_ASPNG</name>
<dbReference type="EMBL" id="KZ851902">
    <property type="protein sequence ID" value="RDH24249.1"/>
    <property type="molecule type" value="Genomic_DNA"/>
</dbReference>
<protein>
    <submittedName>
        <fullName evidence="2">Uncharacterized protein</fullName>
    </submittedName>
</protein>
<sequence length="115" mass="12396">MRFTAFIAATMALAGSAAAQCHAGGTANCKPGFDYCASTLNNRGDADSAIRDAMRAADYSSFRVNAPGTWDNILFHCNNDYTLKVVKQCPEARCVDGGLNKNDYCDKEGSAFDFF</sequence>
<feature type="signal peptide" evidence="1">
    <location>
        <begin position="1"/>
        <end position="19"/>
    </location>
</feature>
<feature type="chain" id="PRO_5016860567" evidence="1">
    <location>
        <begin position="20"/>
        <end position="115"/>
    </location>
</feature>
<evidence type="ECO:0000313" key="2">
    <source>
        <dbReference type="EMBL" id="RDH24249.1"/>
    </source>
</evidence>
<dbReference type="Proteomes" id="UP000253845">
    <property type="component" value="Unassembled WGS sequence"/>
</dbReference>
<evidence type="ECO:0000256" key="1">
    <source>
        <dbReference type="SAM" id="SignalP"/>
    </source>
</evidence>
<accession>A0A370CAT0</accession>
<keyword evidence="1" id="KW-0732">Signal</keyword>
<dbReference type="VEuPathDB" id="FungiDB:M747DRAFT_328502"/>
<reference evidence="2 3" key="1">
    <citation type="submission" date="2018-07" db="EMBL/GenBank/DDBJ databases">
        <title>Section-level genome sequencing of Aspergillus section Nigri to investigate inter- and intra-species variation.</title>
        <authorList>
            <consortium name="DOE Joint Genome Institute"/>
            <person name="Vesth T.C."/>
            <person name="Nybo J.L."/>
            <person name="Theobald S."/>
            <person name="Frisvad J.C."/>
            <person name="Larsen T.O."/>
            <person name="Nielsen K.F."/>
            <person name="Hoof J.B."/>
            <person name="Brandl J."/>
            <person name="Salamov A."/>
            <person name="Riley R."/>
            <person name="Gladden J.M."/>
            <person name="Phatale P."/>
            <person name="Nielsen M.T."/>
            <person name="Lyhne E.K."/>
            <person name="Kogle M.E."/>
            <person name="Strasser K."/>
            <person name="McDonnell E."/>
            <person name="Barry K."/>
            <person name="Clum A."/>
            <person name="Chen C."/>
            <person name="Nolan M."/>
            <person name="Sandor L."/>
            <person name="Kuo A."/>
            <person name="Lipzen A."/>
            <person name="Hainaut M."/>
            <person name="Drula E."/>
            <person name="Tsang A."/>
            <person name="Magnuson J.K."/>
            <person name="Henrissat B."/>
            <person name="Wiebenga A."/>
            <person name="Simmons B.A."/>
            <person name="Makela M.R."/>
            <person name="De vries R.P."/>
            <person name="Grigoriev I.V."/>
            <person name="Mortensen U.H."/>
            <person name="Baker S.E."/>
            <person name="Andersen M.R."/>
        </authorList>
    </citation>
    <scope>NUCLEOTIDE SEQUENCE [LARGE SCALE GENOMIC DNA]</scope>
    <source>
        <strain evidence="2 3">ATCC 13496</strain>
    </source>
</reference>